<comment type="caution">
    <text evidence="1">The sequence shown here is derived from an EMBL/GenBank/DDBJ whole genome shotgun (WGS) entry which is preliminary data.</text>
</comment>
<dbReference type="Gene3D" id="3.60.15.10">
    <property type="entry name" value="Ribonuclease Z/Hydroxyacylglutathione hydrolase-like"/>
    <property type="match status" value="1"/>
</dbReference>
<gene>
    <name evidence="1" type="ORF">EDC54_103381</name>
</gene>
<dbReference type="AlphaFoldDB" id="A0A4R3VR83"/>
<protein>
    <recommendedName>
        <fullName evidence="3">Beta-lactamase superfamily II metal-dependent hydrolase</fullName>
    </recommendedName>
</protein>
<dbReference type="InterPro" id="IPR036866">
    <property type="entry name" value="RibonucZ/Hydroxyglut_hydro"/>
</dbReference>
<dbReference type="EMBL" id="SMBY01000003">
    <property type="protein sequence ID" value="TCV07121.1"/>
    <property type="molecule type" value="Genomic_DNA"/>
</dbReference>
<sequence>MISLFMYAGPINIKNNLKKTYIHLCSPTCVKNHDMVYQYLPNQKSGFLFTGDGYLNTQHRFESLKNSITEKRMNNILSFQVMHHGSKNNWFHSIANEICPRFSVFSSNPERSKKDRYGKSKSWNHPDPEVVMDFYRYNPIQVDLKKSFYVHSHYYFI</sequence>
<proteinExistence type="predicted"/>
<keyword evidence="2" id="KW-1185">Reference proteome</keyword>
<reference evidence="1 2" key="1">
    <citation type="submission" date="2019-03" db="EMBL/GenBank/DDBJ databases">
        <title>Genomic Encyclopedia of Type Strains, Phase IV (KMG-IV): sequencing the most valuable type-strain genomes for metagenomic binning, comparative biology and taxonomic classification.</title>
        <authorList>
            <person name="Goeker M."/>
        </authorList>
    </citation>
    <scope>NUCLEOTIDE SEQUENCE [LARGE SCALE GENOMIC DNA]</scope>
    <source>
        <strain evidence="1 2">DSM 16730</strain>
    </source>
</reference>
<name>A0A4R3VR83_9GAMM</name>
<dbReference type="Proteomes" id="UP000295433">
    <property type="component" value="Unassembled WGS sequence"/>
</dbReference>
<evidence type="ECO:0000313" key="1">
    <source>
        <dbReference type="EMBL" id="TCV07121.1"/>
    </source>
</evidence>
<accession>A0A4R3VR83</accession>
<evidence type="ECO:0008006" key="3">
    <source>
        <dbReference type="Google" id="ProtNLM"/>
    </source>
</evidence>
<dbReference type="RefSeq" id="WP_132455114.1">
    <property type="nucleotide sequence ID" value="NZ_JAWIZJ010000003.1"/>
</dbReference>
<evidence type="ECO:0000313" key="2">
    <source>
        <dbReference type="Proteomes" id="UP000295433"/>
    </source>
</evidence>
<dbReference type="OrthoDB" id="9815072at2"/>
<organism evidence="1 2">
    <name type="scientific">Samsonia erythrinae</name>
    <dbReference type="NCBI Taxonomy" id="160434"/>
    <lineage>
        <taxon>Bacteria</taxon>
        <taxon>Pseudomonadati</taxon>
        <taxon>Pseudomonadota</taxon>
        <taxon>Gammaproteobacteria</taxon>
        <taxon>Enterobacterales</taxon>
        <taxon>Pectobacteriaceae</taxon>
        <taxon>Samsonia</taxon>
    </lineage>
</organism>